<keyword evidence="2" id="KW-1185">Reference proteome</keyword>
<reference evidence="2" key="1">
    <citation type="journal article" date="2023" name="Front. Plant Sci.">
        <title>Chromosomal-level genome assembly of Melastoma candidum provides insights into trichome evolution.</title>
        <authorList>
            <person name="Zhong Y."/>
            <person name="Wu W."/>
            <person name="Sun C."/>
            <person name="Zou P."/>
            <person name="Liu Y."/>
            <person name="Dai S."/>
            <person name="Zhou R."/>
        </authorList>
    </citation>
    <scope>NUCLEOTIDE SEQUENCE [LARGE SCALE GENOMIC DNA]</scope>
</reference>
<sequence>MEEDAFGDESCRFFDAPEDISVMSCTHSDDEVDGAEEASSSGFAYDVWLRSPGSVRQRRSEFFCSMGISPDSVRGSLSADASGDSPKDVDRVKEASGAVCSSSLSVSSVMTDGFCRSTESGVKESRFVCRAEDSNGARECCVDDIDRTSRSSSSVHHPEEMEGVSPRSAEQHMRRITKWWLGRLRSISCVKENVDGRREGPRAQKVKVRRCGKISKELSALFMGQDFQAHKGAILKMKFSPDGQYLASAGEDRIVRLWQVMEDDRRNDLDIPEIDPSCIYFTVDHISKLTPLFADKEKMGKPRSLRKTSDSACVIFPHKIFRLLEKPLHEFRGHKGEILDLAWSNDNCLLSASADKTVHMWQVGCDRCLRVFQHSNYVTCVQFNPMDNRQFITGSLDGKLRIWDILGSHVVEWTDMKEIVTAVCYRPDGQGVVVGCMSGSCRFYSFSDNHLQLDCQVCLCNKKKTSCKRITSIEFLPQNSRKMMVTSADSQIRILEGLNVISRYRGNRSPRNLMFASFTTCGKHIISASEDSGVRLWNCSKQDSHLFPETRVIRSCEHFTSNASVAIPWCGMRKETTDANLPFGVLDMESPESLPHMPTCVFLGREFFLVSSPKRSATWPEEKLPSSAELVTSPTIHKTQYKFLQSSCQSTLNSHAWGLVIVTAGWDGRIRSFLNYGLPVTR</sequence>
<name>A0ACB9S0R5_9MYRT</name>
<proteinExistence type="predicted"/>
<gene>
    <name evidence="1" type="ORF">MLD38_002952</name>
</gene>
<comment type="caution">
    <text evidence="1">The sequence shown here is derived from an EMBL/GenBank/DDBJ whole genome shotgun (WGS) entry which is preliminary data.</text>
</comment>
<dbReference type="Proteomes" id="UP001057402">
    <property type="component" value="Chromosome 2"/>
</dbReference>
<organism evidence="1 2">
    <name type="scientific">Melastoma candidum</name>
    <dbReference type="NCBI Taxonomy" id="119954"/>
    <lineage>
        <taxon>Eukaryota</taxon>
        <taxon>Viridiplantae</taxon>
        <taxon>Streptophyta</taxon>
        <taxon>Embryophyta</taxon>
        <taxon>Tracheophyta</taxon>
        <taxon>Spermatophyta</taxon>
        <taxon>Magnoliopsida</taxon>
        <taxon>eudicotyledons</taxon>
        <taxon>Gunneridae</taxon>
        <taxon>Pentapetalae</taxon>
        <taxon>rosids</taxon>
        <taxon>malvids</taxon>
        <taxon>Myrtales</taxon>
        <taxon>Melastomataceae</taxon>
        <taxon>Melastomatoideae</taxon>
        <taxon>Melastomateae</taxon>
        <taxon>Melastoma</taxon>
    </lineage>
</organism>
<protein>
    <submittedName>
        <fullName evidence="1">Uncharacterized protein</fullName>
    </submittedName>
</protein>
<evidence type="ECO:0000313" key="1">
    <source>
        <dbReference type="EMBL" id="KAI4384852.1"/>
    </source>
</evidence>
<accession>A0ACB9S0R5</accession>
<evidence type="ECO:0000313" key="2">
    <source>
        <dbReference type="Proteomes" id="UP001057402"/>
    </source>
</evidence>
<dbReference type="EMBL" id="CM042881">
    <property type="protein sequence ID" value="KAI4384852.1"/>
    <property type="molecule type" value="Genomic_DNA"/>
</dbReference>